<keyword evidence="1" id="KW-0812">Transmembrane</keyword>
<evidence type="ECO:0000256" key="1">
    <source>
        <dbReference type="SAM" id="Phobius"/>
    </source>
</evidence>
<accession>A0A2Z5G3G2</accession>
<evidence type="ECO:0000259" key="2">
    <source>
        <dbReference type="Pfam" id="PF09335"/>
    </source>
</evidence>
<evidence type="ECO:0000313" key="4">
    <source>
        <dbReference type="Proteomes" id="UP000253606"/>
    </source>
</evidence>
<dbReference type="InterPro" id="IPR051311">
    <property type="entry name" value="DedA_domain"/>
</dbReference>
<dbReference type="Proteomes" id="UP000253606">
    <property type="component" value="Chromosome"/>
</dbReference>
<sequence>MLPHWLTHLGGLGLFAVAIFDSSPIPLPLPGSTDLLLLLLVSHHGNPFLLAACAITGSAIGGYITWSAGKKGGEALLQRSVPKRFRARIEHWTDNHSMLSVMVPALLPPPIPLTPFLLAAGALGVSRRRFLVSYNAARLIRYSLVSWAAVTYGRKVVSWWTKNLAEWSGVIGWSFAGLMVAGVIYGIWQYRRQTYDASGKRTMPQEAQA</sequence>
<organism evidence="3 4">
    <name type="scientific">Acidisarcina polymorpha</name>
    <dbReference type="NCBI Taxonomy" id="2211140"/>
    <lineage>
        <taxon>Bacteria</taxon>
        <taxon>Pseudomonadati</taxon>
        <taxon>Acidobacteriota</taxon>
        <taxon>Terriglobia</taxon>
        <taxon>Terriglobales</taxon>
        <taxon>Acidobacteriaceae</taxon>
        <taxon>Acidisarcina</taxon>
    </lineage>
</organism>
<dbReference type="PANTHER" id="PTHR42709">
    <property type="entry name" value="ALKALINE PHOSPHATASE LIKE PROTEIN"/>
    <property type="match status" value="1"/>
</dbReference>
<reference evidence="3 4" key="1">
    <citation type="journal article" date="2018" name="Front. Microbiol.">
        <title>Hydrolytic Capabilities as a Key to Environmental Success: Chitinolytic and Cellulolytic Acidobacteria From Acidic Sub-arctic Soils and Boreal Peatlands.</title>
        <authorList>
            <person name="Belova S.E."/>
            <person name="Ravin N.V."/>
            <person name="Pankratov T.A."/>
            <person name="Rakitin A.L."/>
            <person name="Ivanova A.A."/>
            <person name="Beletsky A.V."/>
            <person name="Mardanov A.V."/>
            <person name="Sinninghe Damste J.S."/>
            <person name="Dedysh S.N."/>
        </authorList>
    </citation>
    <scope>NUCLEOTIDE SEQUENCE [LARGE SCALE GENOMIC DNA]</scope>
    <source>
        <strain evidence="3 4">SBC82</strain>
    </source>
</reference>
<dbReference type="EMBL" id="CP030840">
    <property type="protein sequence ID" value="AXC13066.1"/>
    <property type="molecule type" value="Genomic_DNA"/>
</dbReference>
<protein>
    <submittedName>
        <fullName evidence="3">DedA family protein</fullName>
    </submittedName>
</protein>
<evidence type="ECO:0000313" key="3">
    <source>
        <dbReference type="EMBL" id="AXC13066.1"/>
    </source>
</evidence>
<keyword evidence="4" id="KW-1185">Reference proteome</keyword>
<dbReference type="KEGG" id="abas:ACPOL_3787"/>
<feature type="transmembrane region" description="Helical" evidence="1">
    <location>
        <begin position="48"/>
        <end position="69"/>
    </location>
</feature>
<gene>
    <name evidence="3" type="ORF">ACPOL_3787</name>
</gene>
<keyword evidence="1" id="KW-0472">Membrane</keyword>
<feature type="domain" description="VTT" evidence="2">
    <location>
        <begin position="37"/>
        <end position="143"/>
    </location>
</feature>
<keyword evidence="1" id="KW-1133">Transmembrane helix</keyword>
<dbReference type="AlphaFoldDB" id="A0A2Z5G3G2"/>
<dbReference type="Pfam" id="PF09335">
    <property type="entry name" value="VTT_dom"/>
    <property type="match status" value="1"/>
</dbReference>
<name>A0A2Z5G3G2_9BACT</name>
<feature type="transmembrane region" description="Helical" evidence="1">
    <location>
        <begin position="170"/>
        <end position="188"/>
    </location>
</feature>
<dbReference type="InterPro" id="IPR032816">
    <property type="entry name" value="VTT_dom"/>
</dbReference>
<proteinExistence type="predicted"/>